<feature type="region of interest" description="Disordered" evidence="1">
    <location>
        <begin position="185"/>
        <end position="214"/>
    </location>
</feature>
<dbReference type="EMBL" id="CP062983">
    <property type="protein sequence ID" value="QPC84425.1"/>
    <property type="molecule type" value="Genomic_DNA"/>
</dbReference>
<evidence type="ECO:0008006" key="5">
    <source>
        <dbReference type="Google" id="ProtNLM"/>
    </source>
</evidence>
<accession>A0A7S8ECG0</accession>
<keyword evidence="2" id="KW-0472">Membrane</keyword>
<reference evidence="3 4" key="1">
    <citation type="submission" date="2020-02" db="EMBL/GenBank/DDBJ databases">
        <authorList>
            <person name="Zheng R.K."/>
            <person name="Sun C.M."/>
        </authorList>
    </citation>
    <scope>NUCLEOTIDE SEQUENCE [LARGE SCALE GENOMIC DNA]</scope>
    <source>
        <strain evidence="4">rifampicinis</strain>
    </source>
</reference>
<dbReference type="AlphaFoldDB" id="A0A7S8ECG0"/>
<keyword evidence="2" id="KW-0812">Transmembrane</keyword>
<keyword evidence="4" id="KW-1185">Reference proteome</keyword>
<organism evidence="3 4">
    <name type="scientific">Phototrophicus methaneseepsis</name>
    <dbReference type="NCBI Taxonomy" id="2710758"/>
    <lineage>
        <taxon>Bacteria</taxon>
        <taxon>Bacillati</taxon>
        <taxon>Chloroflexota</taxon>
        <taxon>Candidatus Thermofontia</taxon>
        <taxon>Phototrophicales</taxon>
        <taxon>Phototrophicaceae</taxon>
        <taxon>Phototrophicus</taxon>
    </lineage>
</organism>
<gene>
    <name evidence="3" type="ORF">G4Y79_08640</name>
</gene>
<feature type="transmembrane region" description="Helical" evidence="2">
    <location>
        <begin position="41"/>
        <end position="62"/>
    </location>
</feature>
<dbReference type="Proteomes" id="UP000594468">
    <property type="component" value="Chromosome"/>
</dbReference>
<evidence type="ECO:0000256" key="2">
    <source>
        <dbReference type="SAM" id="Phobius"/>
    </source>
</evidence>
<evidence type="ECO:0000313" key="4">
    <source>
        <dbReference type="Proteomes" id="UP000594468"/>
    </source>
</evidence>
<sequence length="214" mass="24620">MKLDHIPPELRNKVEMELFEDEDLLWIGQPQPLSAAIGPTWLSDLLPIGMVGIFLFFFFSVVNGPMGGFDDMPSFFYFVPLFILATTIWPFISRLITATRSTYALTDRRALIIDGNNVKSYGADDIEFIQRNMRGQDSGDIVFAKEISTYRSNNRTRIKSTPIGFLGIDNVRAVEAMMLRTFNQDETPRKRKHQPEEDDFLQDSEVAYYEDRQS</sequence>
<evidence type="ECO:0000256" key="1">
    <source>
        <dbReference type="SAM" id="MobiDB-lite"/>
    </source>
</evidence>
<feature type="transmembrane region" description="Helical" evidence="2">
    <location>
        <begin position="74"/>
        <end position="92"/>
    </location>
</feature>
<dbReference type="RefSeq" id="WP_195172488.1">
    <property type="nucleotide sequence ID" value="NZ_CP062983.1"/>
</dbReference>
<keyword evidence="2" id="KW-1133">Transmembrane helix</keyword>
<dbReference type="KEGG" id="pmet:G4Y79_08640"/>
<proteinExistence type="predicted"/>
<evidence type="ECO:0000313" key="3">
    <source>
        <dbReference type="EMBL" id="QPC84425.1"/>
    </source>
</evidence>
<protein>
    <recommendedName>
        <fullName evidence="5">DUF304 domain-containing protein</fullName>
    </recommendedName>
</protein>
<name>A0A7S8ECG0_9CHLR</name>